<evidence type="ECO:0000313" key="4">
    <source>
        <dbReference type="Proteomes" id="UP000006671"/>
    </source>
</evidence>
<sequence length="975" mass="111880">MSKNTSFKKYTGGLSQSISILNNVNALPNAPPVVNKFYSENFGGSSSNTTQPTTSYNHHLNPSIIKKTTTTTTSNSDAFAQNYHYHNITYYQGHSKQRYQQYHHQPNAVNPYFDEEAFFLQQEPYPEYIAATSSSVTDEIIPSTSASTPNETKKKIQYIGSRIYRKSTTTTTTSGPPSPNKNKIQREANQYGKRAFHTNLNTFASPGSINLSRAFSQESRTPQSIIVEYDDEFERKLAIITGPESQDENNNKWLIVDIHGMNKVVNSNQLTYQFSNESNDKRFNIDDAKQMQIDSANMISNLTTEDCDKMWRSFLQRKNVKITIKEASEHLFQSTDATALYSAYRFLYKNPLYFKHTSNLNFECRSLREVEELKHMGSEEKENILLDKLFLLKITNRLLVTNEERSLFYKQLRNNIMKEIKAMRPDIEITRDNLELDEQKDAERLGVFRQYALGMYSNLESRKRIYEAFFKPLGADDHLQAFRVARDLKLFKTQNIHLLRSMEEDMCHMKEEDKFKQIVEEARNSIMSASDPDSKIRKDLRHLTVFTIDEYPKTTEVDDGVSIEVKNGEYYIYVHIADVTRYIDQGSSIDKEAQKRVSSVYLPDIKFSMIAADLSANILSLSDLKENFSLTFSSKINSDGSLSEWDVFPAILGKVKKVDYSMADNIIENTVQAEPEVQQAFEHMVKVANLRFAFRMGKGATPPTLTPRPKVYVSDSEKNIEVSTTFEELVSPSRRLVQEFMIAANEIGGFYAHQHDIAVPYRGTRTVTTDLPPLLSNEEMQKILSLRTNLPEKDVCELVVDSNKKFYPIAGVCINQSPKFHQGIGSANYVQVTSPIRRYSDLMVHYQLKAQMRGEKQPFTWDEIQEMIFAIEPTTRAINSLQKKSERFWLLKYFEQNLTKSSNLNKYKALVLETRKNSVTSLDPNELPYTSELYLMESAFKTSVKSAQNRAAGNLVFVRVSSVSPYNDEITFEEA</sequence>
<feature type="region of interest" description="Disordered" evidence="1">
    <location>
        <begin position="165"/>
        <end position="184"/>
    </location>
</feature>
<dbReference type="GeneID" id="8858951"/>
<dbReference type="KEGG" id="ngr:NAEGRDRAFT_56583"/>
<feature type="domain" description="RNB" evidence="2">
    <location>
        <begin position="537"/>
        <end position="854"/>
    </location>
</feature>
<dbReference type="GO" id="GO:0006402">
    <property type="term" value="P:mRNA catabolic process"/>
    <property type="evidence" value="ECO:0007669"/>
    <property type="project" value="TreeGrafter"/>
</dbReference>
<keyword evidence="4" id="KW-1185">Reference proteome</keyword>
<dbReference type="SUPFAM" id="SSF50249">
    <property type="entry name" value="Nucleic acid-binding proteins"/>
    <property type="match status" value="1"/>
</dbReference>
<accession>D2UYW9</accession>
<dbReference type="PANTHER" id="PTHR23355">
    <property type="entry name" value="RIBONUCLEASE"/>
    <property type="match status" value="1"/>
</dbReference>
<dbReference type="EMBL" id="GG738846">
    <property type="protein sequence ID" value="EFC50044.1"/>
    <property type="molecule type" value="Genomic_DNA"/>
</dbReference>
<proteinExistence type="predicted"/>
<dbReference type="SMART" id="SM00955">
    <property type="entry name" value="RNB"/>
    <property type="match status" value="1"/>
</dbReference>
<dbReference type="eggNOG" id="KOG2102">
    <property type="taxonomic scope" value="Eukaryota"/>
</dbReference>
<dbReference type="OrthoDB" id="2285229at2759"/>
<name>D2UYW9_NAEGR</name>
<dbReference type="OMA" id="CHMKEED"/>
<dbReference type="VEuPathDB" id="AmoebaDB:NAEGRDRAFT_56583"/>
<dbReference type="AlphaFoldDB" id="D2UYW9"/>
<dbReference type="GO" id="GO:0000932">
    <property type="term" value="C:P-body"/>
    <property type="evidence" value="ECO:0007669"/>
    <property type="project" value="TreeGrafter"/>
</dbReference>
<dbReference type="RefSeq" id="XP_002682788.1">
    <property type="nucleotide sequence ID" value="XM_002682742.1"/>
</dbReference>
<dbReference type="InterPro" id="IPR012340">
    <property type="entry name" value="NA-bd_OB-fold"/>
</dbReference>
<dbReference type="GO" id="GO:0003723">
    <property type="term" value="F:RNA binding"/>
    <property type="evidence" value="ECO:0007669"/>
    <property type="project" value="InterPro"/>
</dbReference>
<dbReference type="InParanoid" id="D2UYW9"/>
<evidence type="ECO:0000313" key="3">
    <source>
        <dbReference type="EMBL" id="EFC50044.1"/>
    </source>
</evidence>
<protein>
    <submittedName>
        <fullName evidence="3">Predicted protein</fullName>
    </submittedName>
</protein>
<dbReference type="STRING" id="5762.D2UYW9"/>
<dbReference type="Proteomes" id="UP000006671">
    <property type="component" value="Unassembled WGS sequence"/>
</dbReference>
<dbReference type="InterPro" id="IPR001900">
    <property type="entry name" value="RNase_II/R"/>
</dbReference>
<dbReference type="Pfam" id="PF00773">
    <property type="entry name" value="RNB"/>
    <property type="match status" value="1"/>
</dbReference>
<evidence type="ECO:0000256" key="1">
    <source>
        <dbReference type="SAM" id="MobiDB-lite"/>
    </source>
</evidence>
<dbReference type="GO" id="GO:0000175">
    <property type="term" value="F:3'-5'-RNA exonuclease activity"/>
    <property type="evidence" value="ECO:0007669"/>
    <property type="project" value="TreeGrafter"/>
</dbReference>
<organism evidence="4">
    <name type="scientific">Naegleria gruberi</name>
    <name type="common">Amoeba</name>
    <dbReference type="NCBI Taxonomy" id="5762"/>
    <lineage>
        <taxon>Eukaryota</taxon>
        <taxon>Discoba</taxon>
        <taxon>Heterolobosea</taxon>
        <taxon>Tetramitia</taxon>
        <taxon>Eutetramitia</taxon>
        <taxon>Vahlkampfiidae</taxon>
        <taxon>Naegleria</taxon>
    </lineage>
</organism>
<evidence type="ECO:0000259" key="2">
    <source>
        <dbReference type="SMART" id="SM00955"/>
    </source>
</evidence>
<dbReference type="PANTHER" id="PTHR23355:SF42">
    <property type="entry name" value="RIBONUCLEASE II, CHLOROPLASTIC_MITOCHONDRIAL"/>
    <property type="match status" value="1"/>
</dbReference>
<gene>
    <name evidence="3" type="ORF">NAEGRDRAFT_56583</name>
</gene>
<dbReference type="InterPro" id="IPR057324">
    <property type="entry name" value="WH_RNase_II"/>
</dbReference>
<dbReference type="InterPro" id="IPR050180">
    <property type="entry name" value="RNR_Ribonuclease"/>
</dbReference>
<reference evidence="3 4" key="1">
    <citation type="journal article" date="2010" name="Cell">
        <title>The genome of Naegleria gruberi illuminates early eukaryotic versatility.</title>
        <authorList>
            <person name="Fritz-Laylin L.K."/>
            <person name="Prochnik S.E."/>
            <person name="Ginger M.L."/>
            <person name="Dacks J.B."/>
            <person name="Carpenter M.L."/>
            <person name="Field M.C."/>
            <person name="Kuo A."/>
            <person name="Paredez A."/>
            <person name="Chapman J."/>
            <person name="Pham J."/>
            <person name="Shu S."/>
            <person name="Neupane R."/>
            <person name="Cipriano M."/>
            <person name="Mancuso J."/>
            <person name="Tu H."/>
            <person name="Salamov A."/>
            <person name="Lindquist E."/>
            <person name="Shapiro H."/>
            <person name="Lucas S."/>
            <person name="Grigoriev I.V."/>
            <person name="Cande W.Z."/>
            <person name="Fulton C."/>
            <person name="Rokhsar D.S."/>
            <person name="Dawson S.C."/>
        </authorList>
    </citation>
    <scope>NUCLEOTIDE SEQUENCE [LARGE SCALE GENOMIC DNA]</scope>
    <source>
        <strain evidence="3 4">NEG-M</strain>
    </source>
</reference>
<dbReference type="Pfam" id="PF25255">
    <property type="entry name" value="WHD_RNase_II"/>
    <property type="match status" value="1"/>
</dbReference>